<comment type="caution">
    <text evidence="1">The sequence shown here is derived from an EMBL/GenBank/DDBJ whole genome shotgun (WGS) entry which is preliminary data.</text>
</comment>
<keyword evidence="2" id="KW-1185">Reference proteome</keyword>
<accession>A0ACC0BQW0</accession>
<reference evidence="2" key="1">
    <citation type="journal article" date="2023" name="Nat. Plants">
        <title>Single-cell RNA sequencing provides a high-resolution roadmap for understanding the multicellular compartmentation of specialized metabolism.</title>
        <authorList>
            <person name="Sun S."/>
            <person name="Shen X."/>
            <person name="Li Y."/>
            <person name="Li Y."/>
            <person name="Wang S."/>
            <person name="Li R."/>
            <person name="Zhang H."/>
            <person name="Shen G."/>
            <person name="Guo B."/>
            <person name="Wei J."/>
            <person name="Xu J."/>
            <person name="St-Pierre B."/>
            <person name="Chen S."/>
            <person name="Sun C."/>
        </authorList>
    </citation>
    <scope>NUCLEOTIDE SEQUENCE [LARGE SCALE GENOMIC DNA]</scope>
</reference>
<sequence>MATQNEETEGKKKRKICDEEERRRKIMIYETVEVRSMEEGFLGSWHVGEITGCREGARLVKYRDILSDNGKEYLSEWVLVSSVIDGILSKNDNNYRGNIRPQPPTVDSQKWSFHYGQCVDVFVQDAWWEGVIFDHEDGSDERKVFFPDMGDEVKVQIEKLRITQVWDEVTEEWEPRGTWLFLELIDELEQKWPLLVSVKQIWYELRVRKGFQDLKEWTSYSRDIWKGLLLEVLCDNLKLTVKHFFHQLNSSGELLEEGHSLLQFSESVVDAVLKPEALFVDCLAVVPYETNCQFDNLGVEPSNFSPGCSSPVGGKMDNHTLVSIAKETVQHFEEATCDSPHALSTLRPNGGLNSETERYRKRWLRAGEDLVPGAEYIPKAIAAYKGMDNSGYKHKGRNVLIADVRKHLAYIGWNIEYVRDGKSIRMRYTSPSGEVYYSLRDVCKVLPASQDIEGSNVVATDNFIPSPIIEKPQSYAREPELLSESEFSTDESDLCPEAVVYYYLLGQDEEIKRIRNEKVNAIAFKAMKYLSATGWTACLHHRGAKKLKLYISPTGKVFYSLRTACAWCVKEGGLSCSSAFTSIAGNSKLEACMNLRQLTETSFNTSLLKEYIQMDEVQGNSRLRRKRRHSSAASLQKSTQDDQVALLEDTSTQDDQVALLEDTKGCQASKKQRDESNTEYSAPVLRLSTRARQVGSSSTHQTPRTILSWLIDANVVLPRAKVQYRGKKDGGRPLKEGRITREGIKCTCCQQVFALSKFEAHAGSKYHRPSENIFLEDGRSLMECQLQLKRENVGRKTKSEPHRTKNNRYPANDYICSVCHDGGELVLCDRCPSSFHTSCLGLKEVPDGDWFCPSCCCSICGLSRSDGNREELSEEIVVNCGQCERKYHVWCLRNKGLLGLDNYPEENWFCNEGCERIYSGLQKLKGKPIPVGHDNLTWTLLKYTKAEDSNHGGPDSEHMVENYSKLNVALSVMHECFNPVKEARTRRDLVEDVIFSRWSDLNRLNFQGFYTVLLERDDELITAATVRVYGQKVAEMPLIGTRFQYRRMGMCRILMDELEKKLAELGVERLVLPAVSSVLDTWTKSFGFSVMKESERLNFLDYTFLEFRETIMCQKLLKDPSSTVLTLPPVIQQSICDLLKKTDVDWGGNSAVSEVFQADRMEESEIVDQESAGVIVTPHGNASTPSLVENENIPDYTFGGINHNESEENINGVIKCYKRRRMSACVT</sequence>
<protein>
    <submittedName>
        <fullName evidence="1">Uncharacterized protein</fullName>
    </submittedName>
</protein>
<evidence type="ECO:0000313" key="1">
    <source>
        <dbReference type="EMBL" id="KAI5674982.1"/>
    </source>
</evidence>
<evidence type="ECO:0000313" key="2">
    <source>
        <dbReference type="Proteomes" id="UP001060085"/>
    </source>
</evidence>
<organism evidence="1 2">
    <name type="scientific">Catharanthus roseus</name>
    <name type="common">Madagascar periwinkle</name>
    <name type="synonym">Vinca rosea</name>
    <dbReference type="NCBI Taxonomy" id="4058"/>
    <lineage>
        <taxon>Eukaryota</taxon>
        <taxon>Viridiplantae</taxon>
        <taxon>Streptophyta</taxon>
        <taxon>Embryophyta</taxon>
        <taxon>Tracheophyta</taxon>
        <taxon>Spermatophyta</taxon>
        <taxon>Magnoliopsida</taxon>
        <taxon>eudicotyledons</taxon>
        <taxon>Gunneridae</taxon>
        <taxon>Pentapetalae</taxon>
        <taxon>asterids</taxon>
        <taxon>lamiids</taxon>
        <taxon>Gentianales</taxon>
        <taxon>Apocynaceae</taxon>
        <taxon>Rauvolfioideae</taxon>
        <taxon>Vinceae</taxon>
        <taxon>Catharanthinae</taxon>
        <taxon>Catharanthus</taxon>
    </lineage>
</organism>
<proteinExistence type="predicted"/>
<name>A0ACC0BQW0_CATRO</name>
<dbReference type="EMBL" id="CM044702">
    <property type="protein sequence ID" value="KAI5674982.1"/>
    <property type="molecule type" value="Genomic_DNA"/>
</dbReference>
<gene>
    <name evidence="1" type="ORF">M9H77_05932</name>
</gene>
<dbReference type="Proteomes" id="UP001060085">
    <property type="component" value="Linkage Group LG02"/>
</dbReference>